<evidence type="ECO:0000313" key="3">
    <source>
        <dbReference type="Proteomes" id="UP000224567"/>
    </source>
</evidence>
<feature type="compositionally biased region" description="Basic and acidic residues" evidence="1">
    <location>
        <begin position="125"/>
        <end position="137"/>
    </location>
</feature>
<organism evidence="2 3">
    <name type="scientific">Capsicum baccatum</name>
    <name type="common">Peruvian pepper</name>
    <dbReference type="NCBI Taxonomy" id="33114"/>
    <lineage>
        <taxon>Eukaryota</taxon>
        <taxon>Viridiplantae</taxon>
        <taxon>Streptophyta</taxon>
        <taxon>Embryophyta</taxon>
        <taxon>Tracheophyta</taxon>
        <taxon>Spermatophyta</taxon>
        <taxon>Magnoliopsida</taxon>
        <taxon>eudicotyledons</taxon>
        <taxon>Gunneridae</taxon>
        <taxon>Pentapetalae</taxon>
        <taxon>asterids</taxon>
        <taxon>lamiids</taxon>
        <taxon>Solanales</taxon>
        <taxon>Solanaceae</taxon>
        <taxon>Solanoideae</taxon>
        <taxon>Capsiceae</taxon>
        <taxon>Capsicum</taxon>
    </lineage>
</organism>
<reference evidence="3" key="2">
    <citation type="journal article" date="2017" name="J. Anim. Genet.">
        <title>Multiple reference genome sequences of hot pepper reveal the massive evolution of plant disease resistance genes by retroduplication.</title>
        <authorList>
            <person name="Kim S."/>
            <person name="Park J."/>
            <person name="Yeom S.-I."/>
            <person name="Kim Y.-M."/>
            <person name="Seo E."/>
            <person name="Kim K.-T."/>
            <person name="Kim M.-S."/>
            <person name="Lee J.M."/>
            <person name="Cheong K."/>
            <person name="Shin H.-S."/>
            <person name="Kim S.-B."/>
            <person name="Han K."/>
            <person name="Lee J."/>
            <person name="Park M."/>
            <person name="Lee H.-A."/>
            <person name="Lee H.-Y."/>
            <person name="Lee Y."/>
            <person name="Oh S."/>
            <person name="Lee J.H."/>
            <person name="Choi E."/>
            <person name="Choi E."/>
            <person name="Lee S.E."/>
            <person name="Jeon J."/>
            <person name="Kim H."/>
            <person name="Choi G."/>
            <person name="Song H."/>
            <person name="Lee J."/>
            <person name="Lee S.-C."/>
            <person name="Kwon J.-K."/>
            <person name="Lee H.-Y."/>
            <person name="Koo N."/>
            <person name="Hong Y."/>
            <person name="Kim R.W."/>
            <person name="Kang W.-H."/>
            <person name="Huh J.H."/>
            <person name="Kang B.-C."/>
            <person name="Yang T.-J."/>
            <person name="Lee Y.-H."/>
            <person name="Bennetzen J.L."/>
            <person name="Choi D."/>
        </authorList>
    </citation>
    <scope>NUCLEOTIDE SEQUENCE [LARGE SCALE GENOMIC DNA]</scope>
    <source>
        <strain evidence="3">cv. PBC81</strain>
    </source>
</reference>
<reference evidence="2 3" key="1">
    <citation type="journal article" date="2017" name="Genome Biol.">
        <title>New reference genome sequences of hot pepper reveal the massive evolution of plant disease-resistance genes by retroduplication.</title>
        <authorList>
            <person name="Kim S."/>
            <person name="Park J."/>
            <person name="Yeom S.I."/>
            <person name="Kim Y.M."/>
            <person name="Seo E."/>
            <person name="Kim K.T."/>
            <person name="Kim M.S."/>
            <person name="Lee J.M."/>
            <person name="Cheong K."/>
            <person name="Shin H.S."/>
            <person name="Kim S.B."/>
            <person name="Han K."/>
            <person name="Lee J."/>
            <person name="Park M."/>
            <person name="Lee H.A."/>
            <person name="Lee H.Y."/>
            <person name="Lee Y."/>
            <person name="Oh S."/>
            <person name="Lee J.H."/>
            <person name="Choi E."/>
            <person name="Choi E."/>
            <person name="Lee S.E."/>
            <person name="Jeon J."/>
            <person name="Kim H."/>
            <person name="Choi G."/>
            <person name="Song H."/>
            <person name="Lee J."/>
            <person name="Lee S.C."/>
            <person name="Kwon J.K."/>
            <person name="Lee H.Y."/>
            <person name="Koo N."/>
            <person name="Hong Y."/>
            <person name="Kim R.W."/>
            <person name="Kang W.H."/>
            <person name="Huh J.H."/>
            <person name="Kang B.C."/>
            <person name="Yang T.J."/>
            <person name="Lee Y.H."/>
            <person name="Bennetzen J.L."/>
            <person name="Choi D."/>
        </authorList>
    </citation>
    <scope>NUCLEOTIDE SEQUENCE [LARGE SCALE GENOMIC DNA]</scope>
    <source>
        <strain evidence="3">cv. PBC81</strain>
    </source>
</reference>
<protein>
    <submittedName>
        <fullName evidence="2">Uncharacterized protein</fullName>
    </submittedName>
</protein>
<dbReference type="STRING" id="33114.A0A2G2WD22"/>
<accession>A0A2G2WD22</accession>
<gene>
    <name evidence="2" type="ORF">CQW23_17179</name>
</gene>
<dbReference type="Proteomes" id="UP000224567">
    <property type="component" value="Unassembled WGS sequence"/>
</dbReference>
<comment type="caution">
    <text evidence="2">The sequence shown here is derived from an EMBL/GenBank/DDBJ whole genome shotgun (WGS) entry which is preliminary data.</text>
</comment>
<dbReference type="OrthoDB" id="1071601at2759"/>
<feature type="compositionally biased region" description="Acidic residues" evidence="1">
    <location>
        <begin position="94"/>
        <end position="124"/>
    </location>
</feature>
<evidence type="ECO:0000313" key="2">
    <source>
        <dbReference type="EMBL" id="PHT43154.1"/>
    </source>
</evidence>
<evidence type="ECO:0000256" key="1">
    <source>
        <dbReference type="SAM" id="MobiDB-lite"/>
    </source>
</evidence>
<feature type="region of interest" description="Disordered" evidence="1">
    <location>
        <begin position="74"/>
        <end position="147"/>
    </location>
</feature>
<keyword evidence="3" id="KW-1185">Reference proteome</keyword>
<proteinExistence type="predicted"/>
<name>A0A2G2WD22_CAPBA</name>
<feature type="compositionally biased region" description="Acidic residues" evidence="1">
    <location>
        <begin position="138"/>
        <end position="147"/>
    </location>
</feature>
<dbReference type="EMBL" id="MLFT02000007">
    <property type="protein sequence ID" value="PHT43154.1"/>
    <property type="molecule type" value="Genomic_DNA"/>
</dbReference>
<sequence>MKVDSQFGIVEVRKRERYFKFNPFIFPQTTTQVYYANHPERKENKADWWVVIKTKPRGAIDTRYNLEVAYQKEQSRFSASIEDGPIDCLRDDQADGEEVDGSDEETSSEEANDEEEETSEEDDFSDRKDSASHFHTQEEDEDEYEED</sequence>
<dbReference type="AlphaFoldDB" id="A0A2G2WD22"/>